<dbReference type="EMBL" id="JAGMUV010000002">
    <property type="protein sequence ID" value="KAH7170788.1"/>
    <property type="molecule type" value="Genomic_DNA"/>
</dbReference>
<evidence type="ECO:0000256" key="3">
    <source>
        <dbReference type="ARBA" id="ARBA00038502"/>
    </source>
</evidence>
<dbReference type="PANTHER" id="PTHR43792">
    <property type="entry name" value="GNAT FAMILY, PUTATIVE (AFU_ORTHOLOGUE AFUA_3G00765)-RELATED-RELATED"/>
    <property type="match status" value="1"/>
</dbReference>
<dbReference type="AlphaFoldDB" id="A0A9P9FS60"/>
<comment type="caution">
    <text evidence="5">The sequence shown here is derived from an EMBL/GenBank/DDBJ whole genome shotgun (WGS) entry which is preliminary data.</text>
</comment>
<evidence type="ECO:0000256" key="2">
    <source>
        <dbReference type="ARBA" id="ARBA00023315"/>
    </source>
</evidence>
<dbReference type="Proteomes" id="UP000738349">
    <property type="component" value="Unassembled WGS sequence"/>
</dbReference>
<dbReference type="PANTHER" id="PTHR43792:SF8">
    <property type="entry name" value="[RIBOSOMAL PROTEIN US5]-ALANINE N-ACETYLTRANSFERASE"/>
    <property type="match status" value="1"/>
</dbReference>
<dbReference type="Pfam" id="PF13302">
    <property type="entry name" value="Acetyltransf_3"/>
    <property type="match status" value="1"/>
</dbReference>
<sequence>MPVNEILTSPSPPSEAPGTVLFETERLIVRRYLMSDAPSMSATANDPAVAVNLRNRFPSPYTLSDAESFLGDACKPDGTAYPLHNGIFVKPGVPGNPSSTPLFIGGIGIMVKADVYYRTWELGYWLGPGAAGKGYMTEAARAFARWAFATWPALNRLEAAILARNEASQRVVRKVGFVEEGRRRQAAEKKGELLDEVIFGLLRSDFEKMDSRE</sequence>
<evidence type="ECO:0000256" key="1">
    <source>
        <dbReference type="ARBA" id="ARBA00022679"/>
    </source>
</evidence>
<dbReference type="InterPro" id="IPR000182">
    <property type="entry name" value="GNAT_dom"/>
</dbReference>
<feature type="domain" description="N-acetyltransferase" evidence="4">
    <location>
        <begin position="26"/>
        <end position="178"/>
    </location>
</feature>
<evidence type="ECO:0000313" key="6">
    <source>
        <dbReference type="Proteomes" id="UP000738349"/>
    </source>
</evidence>
<dbReference type="GO" id="GO:0016747">
    <property type="term" value="F:acyltransferase activity, transferring groups other than amino-acyl groups"/>
    <property type="evidence" value="ECO:0007669"/>
    <property type="project" value="InterPro"/>
</dbReference>
<proteinExistence type="inferred from homology"/>
<keyword evidence="6" id="KW-1185">Reference proteome</keyword>
<accession>A0A9P9FS60</accession>
<organism evidence="5 6">
    <name type="scientific">Dactylonectria macrodidyma</name>
    <dbReference type="NCBI Taxonomy" id="307937"/>
    <lineage>
        <taxon>Eukaryota</taxon>
        <taxon>Fungi</taxon>
        <taxon>Dikarya</taxon>
        <taxon>Ascomycota</taxon>
        <taxon>Pezizomycotina</taxon>
        <taxon>Sordariomycetes</taxon>
        <taxon>Hypocreomycetidae</taxon>
        <taxon>Hypocreales</taxon>
        <taxon>Nectriaceae</taxon>
        <taxon>Dactylonectria</taxon>
    </lineage>
</organism>
<protein>
    <submittedName>
        <fullName evidence="5">Acyl-CoA N-acyltransferase</fullName>
    </submittedName>
</protein>
<dbReference type="Gene3D" id="3.40.630.30">
    <property type="match status" value="1"/>
</dbReference>
<dbReference type="OrthoDB" id="630895at2759"/>
<dbReference type="InterPro" id="IPR016181">
    <property type="entry name" value="Acyl_CoA_acyltransferase"/>
</dbReference>
<keyword evidence="2" id="KW-0012">Acyltransferase</keyword>
<dbReference type="SUPFAM" id="SSF55729">
    <property type="entry name" value="Acyl-CoA N-acyltransferases (Nat)"/>
    <property type="match status" value="1"/>
</dbReference>
<evidence type="ECO:0000259" key="4">
    <source>
        <dbReference type="Pfam" id="PF13302"/>
    </source>
</evidence>
<dbReference type="InterPro" id="IPR051531">
    <property type="entry name" value="N-acetyltransferase"/>
</dbReference>
<gene>
    <name evidence="5" type="ORF">EDB81DRAFT_179684</name>
</gene>
<name>A0A9P9FS60_9HYPO</name>
<reference evidence="5" key="1">
    <citation type="journal article" date="2021" name="Nat. Commun.">
        <title>Genetic determinants of endophytism in the Arabidopsis root mycobiome.</title>
        <authorList>
            <person name="Mesny F."/>
            <person name="Miyauchi S."/>
            <person name="Thiergart T."/>
            <person name="Pickel B."/>
            <person name="Atanasova L."/>
            <person name="Karlsson M."/>
            <person name="Huettel B."/>
            <person name="Barry K.W."/>
            <person name="Haridas S."/>
            <person name="Chen C."/>
            <person name="Bauer D."/>
            <person name="Andreopoulos W."/>
            <person name="Pangilinan J."/>
            <person name="LaButti K."/>
            <person name="Riley R."/>
            <person name="Lipzen A."/>
            <person name="Clum A."/>
            <person name="Drula E."/>
            <person name="Henrissat B."/>
            <person name="Kohler A."/>
            <person name="Grigoriev I.V."/>
            <person name="Martin F.M."/>
            <person name="Hacquard S."/>
        </authorList>
    </citation>
    <scope>NUCLEOTIDE SEQUENCE</scope>
    <source>
        <strain evidence="5">MPI-CAGE-AT-0147</strain>
    </source>
</reference>
<keyword evidence="1" id="KW-0808">Transferase</keyword>
<comment type="similarity">
    <text evidence="3">Belongs to the acetyltransferase family. RimJ subfamily.</text>
</comment>
<evidence type="ECO:0000313" key="5">
    <source>
        <dbReference type="EMBL" id="KAH7170788.1"/>
    </source>
</evidence>